<gene>
    <name evidence="3" type="ORF">N7532_001777</name>
</gene>
<reference evidence="3" key="1">
    <citation type="submission" date="2022-11" db="EMBL/GenBank/DDBJ databases">
        <authorList>
            <person name="Petersen C."/>
        </authorList>
    </citation>
    <scope>NUCLEOTIDE SEQUENCE</scope>
    <source>
        <strain evidence="3">IBT 30761</strain>
    </source>
</reference>
<dbReference type="InterPro" id="IPR018812">
    <property type="entry name" value="SAK_HAD"/>
</dbReference>
<dbReference type="RefSeq" id="XP_056479312.1">
    <property type="nucleotide sequence ID" value="XM_056614271.1"/>
</dbReference>
<dbReference type="GO" id="GO:0008649">
    <property type="term" value="F:rRNA methyltransferase activity"/>
    <property type="evidence" value="ECO:0007669"/>
    <property type="project" value="TreeGrafter"/>
</dbReference>
<dbReference type="GeneID" id="81353250"/>
<proteinExistence type="predicted"/>
<dbReference type="GO" id="GO:0000494">
    <property type="term" value="P:box C/D sno(s)RNA 3'-end processing"/>
    <property type="evidence" value="ECO:0007669"/>
    <property type="project" value="TreeGrafter"/>
</dbReference>
<dbReference type="GO" id="GO:0032040">
    <property type="term" value="C:small-subunit processome"/>
    <property type="evidence" value="ECO:0007669"/>
    <property type="project" value="TreeGrafter"/>
</dbReference>
<name>A0A9W9KMT8_9EURO</name>
<feature type="domain" description="Swiss Army Knife RNA repair protein HAD" evidence="2">
    <location>
        <begin position="65"/>
        <end position="126"/>
    </location>
</feature>
<evidence type="ECO:0000259" key="2">
    <source>
        <dbReference type="Pfam" id="PF10307"/>
    </source>
</evidence>
<evidence type="ECO:0000256" key="1">
    <source>
        <dbReference type="SAM" id="MobiDB-lite"/>
    </source>
</evidence>
<dbReference type="AlphaFoldDB" id="A0A9W9KMT8"/>
<feature type="compositionally biased region" description="Low complexity" evidence="1">
    <location>
        <begin position="520"/>
        <end position="529"/>
    </location>
</feature>
<comment type="caution">
    <text evidence="3">The sequence shown here is derived from an EMBL/GenBank/DDBJ whole genome shotgun (WGS) entry which is preliminary data.</text>
</comment>
<sequence length="529" mass="60441">MSTAQRPPYTLTSLKRWSVTDKQLPAVSQIKTIHVYDFDNTRESSCRLSRKKKLYLLNIAAVFYSPLPNHQLWNGQTIGFLQAEQGFANGGWWHDPNILSATGKGMDIEEARGWQGWWNENIVRLIYSFLLNFLVFANFYQLRLVKLSLEQKDALTVLLTGRREDRFAEIIMRIVASQNLHFDMIGLKPVVGPSGEQFSSTAVFKEKFLEDLILTYDQADDIRVYEDRPKHATGFREYFESMNTLFQTNRSYRKPLNAEVINVLEGTKCLDPTTEVAEVQHMVNLHNHGLRNPGQQTSKKSNALLRIKKSVLYTGYLISKDDQSRLLSEVLNKILPPGLADSRELKCTANNIMVAPRQASKQLLKSIGGLGRKLKWQVTGTANFENAVFAARVRPVLPSAPYHSENSIPLVVLAVRKPKRPVDARLIQNWHPVPAEQALTFETELGFKEILSVEESVRDRGVHSGPWQTGKKRSRQQYDEGATYSGRGQYPGYDTYPQDQFYGHHSSHHHHHHQDDGPRRGAPAWPWPW</sequence>
<feature type="region of interest" description="Disordered" evidence="1">
    <location>
        <begin position="458"/>
        <end position="529"/>
    </location>
</feature>
<accession>A0A9W9KMT8</accession>
<dbReference type="OrthoDB" id="5596992at2759"/>
<dbReference type="PANTHER" id="PTHR10335">
    <property type="entry name" value="RRNA 2-O-METHYLTRANSFERASE FIBRILLARIN"/>
    <property type="match status" value="1"/>
</dbReference>
<reference evidence="3" key="2">
    <citation type="journal article" date="2023" name="IMA Fungus">
        <title>Comparative genomic study of the Penicillium genus elucidates a diverse pangenome and 15 lateral gene transfer events.</title>
        <authorList>
            <person name="Petersen C."/>
            <person name="Sorensen T."/>
            <person name="Nielsen M.R."/>
            <person name="Sondergaard T.E."/>
            <person name="Sorensen J.L."/>
            <person name="Fitzpatrick D.A."/>
            <person name="Frisvad J.C."/>
            <person name="Nielsen K.L."/>
        </authorList>
    </citation>
    <scope>NUCLEOTIDE SEQUENCE</scope>
    <source>
        <strain evidence="3">IBT 30761</strain>
    </source>
</reference>
<dbReference type="GO" id="GO:0031428">
    <property type="term" value="C:box C/D methylation guide snoRNP complex"/>
    <property type="evidence" value="ECO:0007669"/>
    <property type="project" value="TreeGrafter"/>
</dbReference>
<dbReference type="GO" id="GO:1990259">
    <property type="term" value="F:histone H2AQ104 methyltransferase activity"/>
    <property type="evidence" value="ECO:0007669"/>
    <property type="project" value="TreeGrafter"/>
</dbReference>
<evidence type="ECO:0000313" key="3">
    <source>
        <dbReference type="EMBL" id="KAJ5111242.1"/>
    </source>
</evidence>
<evidence type="ECO:0000313" key="4">
    <source>
        <dbReference type="Proteomes" id="UP001149074"/>
    </source>
</evidence>
<dbReference type="Pfam" id="PF10307">
    <property type="entry name" value="HAD_SAK_1"/>
    <property type="match status" value="2"/>
</dbReference>
<dbReference type="Proteomes" id="UP001149074">
    <property type="component" value="Unassembled WGS sequence"/>
</dbReference>
<feature type="domain" description="Swiss Army Knife RNA repair protein HAD" evidence="2">
    <location>
        <begin position="142"/>
        <end position="288"/>
    </location>
</feature>
<keyword evidence="4" id="KW-1185">Reference proteome</keyword>
<dbReference type="PANTHER" id="PTHR10335:SF23">
    <property type="entry name" value="OB FOLD-CONTAINING PROTEIN, NUCLEIC ACID BINDING"/>
    <property type="match status" value="1"/>
</dbReference>
<protein>
    <recommendedName>
        <fullName evidence="2">Swiss Army Knife RNA repair protein HAD domain-containing protein</fullName>
    </recommendedName>
</protein>
<dbReference type="GO" id="GO:0003723">
    <property type="term" value="F:RNA binding"/>
    <property type="evidence" value="ECO:0007669"/>
    <property type="project" value="TreeGrafter"/>
</dbReference>
<dbReference type="EMBL" id="JAPQKI010000002">
    <property type="protein sequence ID" value="KAJ5111242.1"/>
    <property type="molecule type" value="Genomic_DNA"/>
</dbReference>
<organism evidence="3 4">
    <name type="scientific">Penicillium argentinense</name>
    <dbReference type="NCBI Taxonomy" id="1131581"/>
    <lineage>
        <taxon>Eukaryota</taxon>
        <taxon>Fungi</taxon>
        <taxon>Dikarya</taxon>
        <taxon>Ascomycota</taxon>
        <taxon>Pezizomycotina</taxon>
        <taxon>Eurotiomycetes</taxon>
        <taxon>Eurotiomycetidae</taxon>
        <taxon>Eurotiales</taxon>
        <taxon>Aspergillaceae</taxon>
        <taxon>Penicillium</taxon>
    </lineage>
</organism>